<dbReference type="InterPro" id="IPR007527">
    <property type="entry name" value="Znf_SWIM"/>
</dbReference>
<proteinExistence type="inferred from homology"/>
<dbReference type="GO" id="GO:0005634">
    <property type="term" value="C:nucleus"/>
    <property type="evidence" value="ECO:0007669"/>
    <property type="project" value="UniProtKB-SubCell"/>
</dbReference>
<sequence>MHFKETQADYDSLKGSFMLQSPLPALEKSACLTYAGEVFKLFRGVLSAIGSCTIVGCNATPSLYIYVVNKFGHRHKQWHVSVNAKTLEIKCSCLKMESVGIPCGHIVAVLVFLDIEDLSNNLILLRWRKSVKETVVGNNEATPMCPGSQTISRNAALMYWSRQVCNLACKIEEDFNEYLDKLMSEFRHLEGKHIEGAKEVEAGNVDVHQNIGDPVEVRFKGCGPGLRAKRSMQKWTSRFGLCKEARHNRKSCKMFKTLKRMERLADGEYFIDEDVQCQIVSDRSNINCGGDSDSGALLNDVCGSGSRGEFVLNGDCVYGSTNFVCF</sequence>
<comment type="similarity">
    <text evidence="1 6">Belongs to the FHY3/FAR1 family.</text>
</comment>
<dbReference type="Pfam" id="PF04434">
    <property type="entry name" value="SWIM"/>
    <property type="match status" value="1"/>
</dbReference>
<keyword evidence="3 5" id="KW-0863">Zinc-finger</keyword>
<dbReference type="EMBL" id="JAYKXN010000004">
    <property type="protein sequence ID" value="KAK7293475.1"/>
    <property type="molecule type" value="Genomic_DNA"/>
</dbReference>
<comment type="caution">
    <text evidence="8">The sequence shown here is derived from an EMBL/GenBank/DDBJ whole genome shotgun (WGS) entry which is preliminary data.</text>
</comment>
<feature type="domain" description="SWIM-type" evidence="7">
    <location>
        <begin position="78"/>
        <end position="114"/>
    </location>
</feature>
<organism evidence="8 9">
    <name type="scientific">Clitoria ternatea</name>
    <name type="common">Butterfly pea</name>
    <dbReference type="NCBI Taxonomy" id="43366"/>
    <lineage>
        <taxon>Eukaryota</taxon>
        <taxon>Viridiplantae</taxon>
        <taxon>Streptophyta</taxon>
        <taxon>Embryophyta</taxon>
        <taxon>Tracheophyta</taxon>
        <taxon>Spermatophyta</taxon>
        <taxon>Magnoliopsida</taxon>
        <taxon>eudicotyledons</taxon>
        <taxon>Gunneridae</taxon>
        <taxon>Pentapetalae</taxon>
        <taxon>rosids</taxon>
        <taxon>fabids</taxon>
        <taxon>Fabales</taxon>
        <taxon>Fabaceae</taxon>
        <taxon>Papilionoideae</taxon>
        <taxon>50 kb inversion clade</taxon>
        <taxon>NPAAA clade</taxon>
        <taxon>indigoferoid/millettioid clade</taxon>
        <taxon>Phaseoleae</taxon>
        <taxon>Clitoria</taxon>
    </lineage>
</organism>
<dbReference type="GO" id="GO:0006355">
    <property type="term" value="P:regulation of DNA-templated transcription"/>
    <property type="evidence" value="ECO:0007669"/>
    <property type="project" value="UniProtKB-UniRule"/>
</dbReference>
<dbReference type="InterPro" id="IPR006564">
    <property type="entry name" value="Znf_PMZ"/>
</dbReference>
<dbReference type="PROSITE" id="PS50966">
    <property type="entry name" value="ZF_SWIM"/>
    <property type="match status" value="1"/>
</dbReference>
<comment type="subcellular location">
    <subcellularLocation>
        <location evidence="6">Nucleus</location>
    </subcellularLocation>
</comment>
<dbReference type="GO" id="GO:0008270">
    <property type="term" value="F:zinc ion binding"/>
    <property type="evidence" value="ECO:0007669"/>
    <property type="project" value="UniProtKB-UniRule"/>
</dbReference>
<keyword evidence="4 6" id="KW-0862">Zinc</keyword>
<comment type="function">
    <text evidence="6">Putative transcription activator involved in regulating light control of development.</text>
</comment>
<evidence type="ECO:0000256" key="3">
    <source>
        <dbReference type="ARBA" id="ARBA00022771"/>
    </source>
</evidence>
<keyword evidence="9" id="KW-1185">Reference proteome</keyword>
<dbReference type="AlphaFoldDB" id="A0AAN9J701"/>
<evidence type="ECO:0000259" key="7">
    <source>
        <dbReference type="PROSITE" id="PS50966"/>
    </source>
</evidence>
<evidence type="ECO:0000313" key="8">
    <source>
        <dbReference type="EMBL" id="KAK7293475.1"/>
    </source>
</evidence>
<reference evidence="8 9" key="1">
    <citation type="submission" date="2024-01" db="EMBL/GenBank/DDBJ databases">
        <title>The genomes of 5 underutilized Papilionoideae crops provide insights into root nodulation and disease resistance.</title>
        <authorList>
            <person name="Yuan L."/>
        </authorList>
    </citation>
    <scope>NUCLEOTIDE SEQUENCE [LARGE SCALE GENOMIC DNA]</scope>
    <source>
        <strain evidence="8">LY-2023</strain>
        <tissue evidence="8">Leaf</tissue>
    </source>
</reference>
<name>A0AAN9J701_CLITE</name>
<evidence type="ECO:0000313" key="9">
    <source>
        <dbReference type="Proteomes" id="UP001359559"/>
    </source>
</evidence>
<evidence type="ECO:0000256" key="6">
    <source>
        <dbReference type="RuleBase" id="RU367018"/>
    </source>
</evidence>
<dbReference type="Proteomes" id="UP001359559">
    <property type="component" value="Unassembled WGS sequence"/>
</dbReference>
<evidence type="ECO:0000256" key="5">
    <source>
        <dbReference type="PROSITE-ProRule" id="PRU00325"/>
    </source>
</evidence>
<keyword evidence="6" id="KW-0539">Nucleus</keyword>
<evidence type="ECO:0000256" key="2">
    <source>
        <dbReference type="ARBA" id="ARBA00022723"/>
    </source>
</evidence>
<dbReference type="SMART" id="SM00575">
    <property type="entry name" value="ZnF_PMZ"/>
    <property type="match status" value="1"/>
</dbReference>
<dbReference type="InterPro" id="IPR031052">
    <property type="entry name" value="FHY3/FAR1"/>
</dbReference>
<protein>
    <recommendedName>
        <fullName evidence="6">Protein FAR1-RELATED SEQUENCE</fullName>
    </recommendedName>
</protein>
<evidence type="ECO:0000256" key="1">
    <source>
        <dbReference type="ARBA" id="ARBA00005889"/>
    </source>
</evidence>
<evidence type="ECO:0000256" key="4">
    <source>
        <dbReference type="ARBA" id="ARBA00022833"/>
    </source>
</evidence>
<accession>A0AAN9J701</accession>
<gene>
    <name evidence="8" type="ORF">RJT34_16341</name>
</gene>
<keyword evidence="2 6" id="KW-0479">Metal-binding</keyword>
<dbReference type="PANTHER" id="PTHR31669">
    <property type="entry name" value="PROTEIN FAR1-RELATED SEQUENCE 10-RELATED"/>
    <property type="match status" value="1"/>
</dbReference>
<dbReference type="PANTHER" id="PTHR31669:SF292">
    <property type="entry name" value="OS02G0262500 PROTEIN"/>
    <property type="match status" value="1"/>
</dbReference>